<dbReference type="EMBL" id="QKWP01000035">
    <property type="protein sequence ID" value="RIB29565.1"/>
    <property type="molecule type" value="Genomic_DNA"/>
</dbReference>
<evidence type="ECO:0000256" key="1">
    <source>
        <dbReference type="SAM" id="MobiDB-lite"/>
    </source>
</evidence>
<accession>A0A397W4A8</accession>
<reference evidence="2 3" key="1">
    <citation type="submission" date="2018-06" db="EMBL/GenBank/DDBJ databases">
        <title>Comparative genomics reveals the genomic features of Rhizophagus irregularis, R. cerebriforme, R. diaphanum and Gigaspora rosea, and their symbiotic lifestyle signature.</title>
        <authorList>
            <person name="Morin E."/>
            <person name="San Clemente H."/>
            <person name="Chen E.C.H."/>
            <person name="De La Providencia I."/>
            <person name="Hainaut M."/>
            <person name="Kuo A."/>
            <person name="Kohler A."/>
            <person name="Murat C."/>
            <person name="Tang N."/>
            <person name="Roy S."/>
            <person name="Loubradou J."/>
            <person name="Henrissat B."/>
            <person name="Grigoriev I.V."/>
            <person name="Corradi N."/>
            <person name="Roux C."/>
            <person name="Martin F.M."/>
        </authorList>
    </citation>
    <scope>NUCLEOTIDE SEQUENCE [LARGE SCALE GENOMIC DNA]</scope>
    <source>
        <strain evidence="2 3">DAOM 194757</strain>
    </source>
</reference>
<feature type="region of interest" description="Disordered" evidence="1">
    <location>
        <begin position="144"/>
        <end position="167"/>
    </location>
</feature>
<gene>
    <name evidence="2" type="ORF">C2G38_2027624</name>
</gene>
<keyword evidence="3" id="KW-1185">Reference proteome</keyword>
<protein>
    <submittedName>
        <fullName evidence="2">Uncharacterized protein</fullName>
    </submittedName>
</protein>
<sequence>MQTRELYIEIRKDMEHLQINKDIFTKKFQEIKQDLLNQEGNVLKKDKCIATGLGLHNPGLVTIIRRAIEVYSNISYKQSVGKNLTQEELEFIKFREEIESRPDKNQEIAEFKKKNNNKPHKIQKILIDNECGAMDYGLEEIQNREETEEGGTAQDSSLNNLHKNPNKTLVHNINTQKIEVTTESEIEVQVISATEHKHNKRKINETAIEPQEETSNMQEIRKIQSAKRHL</sequence>
<name>A0A397W4A8_9GLOM</name>
<proteinExistence type="predicted"/>
<evidence type="ECO:0000313" key="2">
    <source>
        <dbReference type="EMBL" id="RIB29565.1"/>
    </source>
</evidence>
<evidence type="ECO:0000313" key="3">
    <source>
        <dbReference type="Proteomes" id="UP000266673"/>
    </source>
</evidence>
<comment type="caution">
    <text evidence="2">The sequence shown here is derived from an EMBL/GenBank/DDBJ whole genome shotgun (WGS) entry which is preliminary data.</text>
</comment>
<dbReference type="AlphaFoldDB" id="A0A397W4A8"/>
<feature type="region of interest" description="Disordered" evidence="1">
    <location>
        <begin position="209"/>
        <end position="230"/>
    </location>
</feature>
<organism evidence="2 3">
    <name type="scientific">Gigaspora rosea</name>
    <dbReference type="NCBI Taxonomy" id="44941"/>
    <lineage>
        <taxon>Eukaryota</taxon>
        <taxon>Fungi</taxon>
        <taxon>Fungi incertae sedis</taxon>
        <taxon>Mucoromycota</taxon>
        <taxon>Glomeromycotina</taxon>
        <taxon>Glomeromycetes</taxon>
        <taxon>Diversisporales</taxon>
        <taxon>Gigasporaceae</taxon>
        <taxon>Gigaspora</taxon>
    </lineage>
</organism>
<feature type="compositionally biased region" description="Polar residues" evidence="1">
    <location>
        <begin position="153"/>
        <end position="167"/>
    </location>
</feature>
<dbReference type="Proteomes" id="UP000266673">
    <property type="component" value="Unassembled WGS sequence"/>
</dbReference>